<gene>
    <name evidence="1" type="ORF">HH682_15585</name>
</gene>
<organism evidence="1 2">
    <name type="scientific">Rosenbergiella gaditana</name>
    <dbReference type="NCBI Taxonomy" id="2726987"/>
    <lineage>
        <taxon>Bacteria</taxon>
        <taxon>Pseudomonadati</taxon>
        <taxon>Pseudomonadota</taxon>
        <taxon>Gammaproteobacteria</taxon>
        <taxon>Enterobacterales</taxon>
        <taxon>Erwiniaceae</taxon>
        <taxon>Rosenbergiella</taxon>
    </lineage>
</organism>
<dbReference type="EMBL" id="JABBFR010000096">
    <property type="protein sequence ID" value="MBT0725786.1"/>
    <property type="molecule type" value="Genomic_DNA"/>
</dbReference>
<evidence type="ECO:0000313" key="1">
    <source>
        <dbReference type="EMBL" id="MBT0725786.1"/>
    </source>
</evidence>
<feature type="non-terminal residue" evidence="1">
    <location>
        <position position="76"/>
    </location>
</feature>
<dbReference type="InterPro" id="IPR000015">
    <property type="entry name" value="Fimb_usher"/>
</dbReference>
<feature type="non-terminal residue" evidence="1">
    <location>
        <position position="1"/>
    </location>
</feature>
<sequence>EDNRFYLNVSLPLSLFDNNNWLSSGLSTVNNKYQQSNITVSGTALPSNLLSYSLTASNQNDGGSLAGFNTTYRSQV</sequence>
<keyword evidence="2" id="KW-1185">Reference proteome</keyword>
<name>A0ABS5T0B8_9GAMM</name>
<reference evidence="1 2" key="1">
    <citation type="submission" date="2020-04" db="EMBL/GenBank/DDBJ databases">
        <title>Genome sequencing of Rosenbergiella species.</title>
        <authorList>
            <person name="Alvarez-Perez S."/>
            <person name="Lievens B."/>
        </authorList>
    </citation>
    <scope>NUCLEOTIDE SEQUENCE [LARGE SCALE GENOMIC DNA]</scope>
    <source>
        <strain evidence="1 2">S61</strain>
    </source>
</reference>
<comment type="caution">
    <text evidence="1">The sequence shown here is derived from an EMBL/GenBank/DDBJ whole genome shotgun (WGS) entry which is preliminary data.</text>
</comment>
<dbReference type="Pfam" id="PF00577">
    <property type="entry name" value="Usher"/>
    <property type="match status" value="1"/>
</dbReference>
<dbReference type="RefSeq" id="WP_214238383.1">
    <property type="nucleotide sequence ID" value="NZ_JABBFR010000096.1"/>
</dbReference>
<proteinExistence type="predicted"/>
<protein>
    <submittedName>
        <fullName evidence="1">Fimbria/pilus outer membrane usher protein</fullName>
    </submittedName>
</protein>
<accession>A0ABS5T0B8</accession>
<dbReference type="Proteomes" id="UP000790096">
    <property type="component" value="Unassembled WGS sequence"/>
</dbReference>
<evidence type="ECO:0000313" key="2">
    <source>
        <dbReference type="Proteomes" id="UP000790096"/>
    </source>
</evidence>